<evidence type="ECO:0000313" key="1">
    <source>
        <dbReference type="EMBL" id="JAE37050.1"/>
    </source>
</evidence>
<sequence>MYFCRHAIGVLLTNSSATIPPKLCPKRMTFLCCP</sequence>
<reference evidence="1" key="2">
    <citation type="journal article" date="2015" name="Data Brief">
        <title>Shoot transcriptome of the giant reed, Arundo donax.</title>
        <authorList>
            <person name="Barrero R.A."/>
            <person name="Guerrero F.D."/>
            <person name="Moolhuijzen P."/>
            <person name="Goolsby J.A."/>
            <person name="Tidwell J."/>
            <person name="Bellgard S.E."/>
            <person name="Bellgard M.I."/>
        </authorList>
    </citation>
    <scope>NUCLEOTIDE SEQUENCE</scope>
    <source>
        <tissue evidence="1">Shoot tissue taken approximately 20 cm above the soil surface</tissue>
    </source>
</reference>
<organism evidence="1">
    <name type="scientific">Arundo donax</name>
    <name type="common">Giant reed</name>
    <name type="synonym">Donax arundinaceus</name>
    <dbReference type="NCBI Taxonomy" id="35708"/>
    <lineage>
        <taxon>Eukaryota</taxon>
        <taxon>Viridiplantae</taxon>
        <taxon>Streptophyta</taxon>
        <taxon>Embryophyta</taxon>
        <taxon>Tracheophyta</taxon>
        <taxon>Spermatophyta</taxon>
        <taxon>Magnoliopsida</taxon>
        <taxon>Liliopsida</taxon>
        <taxon>Poales</taxon>
        <taxon>Poaceae</taxon>
        <taxon>PACMAD clade</taxon>
        <taxon>Arundinoideae</taxon>
        <taxon>Arundineae</taxon>
        <taxon>Arundo</taxon>
    </lineage>
</organism>
<proteinExistence type="predicted"/>
<protein>
    <submittedName>
        <fullName evidence="1">Uncharacterized protein</fullName>
    </submittedName>
</protein>
<dbReference type="AlphaFoldDB" id="A0A0A9HIR2"/>
<dbReference type="EMBL" id="GBRH01160846">
    <property type="protein sequence ID" value="JAE37050.1"/>
    <property type="molecule type" value="Transcribed_RNA"/>
</dbReference>
<accession>A0A0A9HIR2</accession>
<name>A0A0A9HIR2_ARUDO</name>
<reference evidence="1" key="1">
    <citation type="submission" date="2014-09" db="EMBL/GenBank/DDBJ databases">
        <authorList>
            <person name="Magalhaes I.L.F."/>
            <person name="Oliveira U."/>
            <person name="Santos F.R."/>
            <person name="Vidigal T.H.D.A."/>
            <person name="Brescovit A.D."/>
            <person name="Santos A.J."/>
        </authorList>
    </citation>
    <scope>NUCLEOTIDE SEQUENCE</scope>
    <source>
        <tissue evidence="1">Shoot tissue taken approximately 20 cm above the soil surface</tissue>
    </source>
</reference>